<dbReference type="EMBL" id="AP035881">
    <property type="protein sequence ID" value="BFP49522.1"/>
    <property type="molecule type" value="Genomic_DNA"/>
</dbReference>
<name>A0AB33KAM5_9ACTN</name>
<dbReference type="AlphaFoldDB" id="A0AB33KAM5"/>
<evidence type="ECO:0000313" key="1">
    <source>
        <dbReference type="EMBL" id="BFP49522.1"/>
    </source>
</evidence>
<reference evidence="1" key="1">
    <citation type="submission" date="2024-07" db="EMBL/GenBank/DDBJ databases">
        <title>Complete genome sequences of cellulolytic bacteria, Kitasatospora sp. CMC57 and Streptomyces sp. CMC78, isolated from Japanese agricultural soil.</title>
        <authorList>
            <person name="Hashimoto T."/>
            <person name="Ito M."/>
            <person name="Iwamoto M."/>
            <person name="Fukahori D."/>
            <person name="Shoda T."/>
            <person name="Sakoda M."/>
            <person name="Morohoshi T."/>
            <person name="Mitsuboshi M."/>
            <person name="Nishizawa T."/>
        </authorList>
    </citation>
    <scope>NUCLEOTIDE SEQUENCE</scope>
    <source>
        <strain evidence="1">CMC57</strain>
    </source>
</reference>
<accession>A0AB33KAM5</accession>
<proteinExistence type="predicted"/>
<organism evidence="1">
    <name type="scientific">Kitasatospora sp. CMC57</name>
    <dbReference type="NCBI Taxonomy" id="3231513"/>
    <lineage>
        <taxon>Bacteria</taxon>
        <taxon>Bacillati</taxon>
        <taxon>Actinomycetota</taxon>
        <taxon>Actinomycetes</taxon>
        <taxon>Kitasatosporales</taxon>
        <taxon>Streptomycetaceae</taxon>
        <taxon>Kitasatospora</taxon>
    </lineage>
</organism>
<protein>
    <submittedName>
        <fullName evidence="1">Uncharacterized protein</fullName>
    </submittedName>
</protein>
<sequence length="145" mass="15014">MPFGTFRLGPMTPLKCSEVHWWPTAGHTEDGGESEALSTCADWPRTVITMDEISRAEWFAIGVSGSALAGAAHAVAGAAHIARAAVRPAAEPSGDGDPGIEVNSGPGGWILFSALVLASGAIYRLVADTGEMVKEILNVTARPTT</sequence>
<gene>
    <name evidence="1" type="ORF">KCMC57_58900</name>
</gene>